<evidence type="ECO:0000313" key="1">
    <source>
        <dbReference type="EMBL" id="CAB1427793.1"/>
    </source>
</evidence>
<evidence type="ECO:0000313" key="2">
    <source>
        <dbReference type="Proteomes" id="UP001153269"/>
    </source>
</evidence>
<keyword evidence="2" id="KW-1185">Reference proteome</keyword>
<dbReference type="AlphaFoldDB" id="A0A9N7UA06"/>
<accession>A0A9N7UA06</accession>
<gene>
    <name evidence="1" type="ORF">PLEPLA_LOCUS15738</name>
</gene>
<proteinExistence type="predicted"/>
<organism evidence="1 2">
    <name type="scientific">Pleuronectes platessa</name>
    <name type="common">European plaice</name>
    <dbReference type="NCBI Taxonomy" id="8262"/>
    <lineage>
        <taxon>Eukaryota</taxon>
        <taxon>Metazoa</taxon>
        <taxon>Chordata</taxon>
        <taxon>Craniata</taxon>
        <taxon>Vertebrata</taxon>
        <taxon>Euteleostomi</taxon>
        <taxon>Actinopterygii</taxon>
        <taxon>Neopterygii</taxon>
        <taxon>Teleostei</taxon>
        <taxon>Neoteleostei</taxon>
        <taxon>Acanthomorphata</taxon>
        <taxon>Carangaria</taxon>
        <taxon>Pleuronectiformes</taxon>
        <taxon>Pleuronectoidei</taxon>
        <taxon>Pleuronectidae</taxon>
        <taxon>Pleuronectes</taxon>
    </lineage>
</organism>
<sequence length="107" mass="11709">MGFLNIFCKNCEWRRLRGWTHICCLCKHIYFGLQKGSPSCNNTCAQGCGGGGGGGYDLDGRGRTQAKRWRKERGDGLSKPIWGLLDGSAARGRQAALQNGRKEQSSS</sequence>
<name>A0A9N7UA06_PLEPL</name>
<dbReference type="Proteomes" id="UP001153269">
    <property type="component" value="Unassembled WGS sequence"/>
</dbReference>
<protein>
    <submittedName>
        <fullName evidence="1">Uncharacterized protein</fullName>
    </submittedName>
</protein>
<dbReference type="EMBL" id="CADEAL010001001">
    <property type="protein sequence ID" value="CAB1427793.1"/>
    <property type="molecule type" value="Genomic_DNA"/>
</dbReference>
<reference evidence="1" key="1">
    <citation type="submission" date="2020-03" db="EMBL/GenBank/DDBJ databases">
        <authorList>
            <person name="Weist P."/>
        </authorList>
    </citation>
    <scope>NUCLEOTIDE SEQUENCE</scope>
</reference>
<comment type="caution">
    <text evidence="1">The sequence shown here is derived from an EMBL/GenBank/DDBJ whole genome shotgun (WGS) entry which is preliminary data.</text>
</comment>